<dbReference type="Gene3D" id="3.90.228.10">
    <property type="match status" value="1"/>
</dbReference>
<dbReference type="PROSITE" id="PS50172">
    <property type="entry name" value="BRCT"/>
    <property type="match status" value="1"/>
</dbReference>
<sequence length="536" mass="60047">MASPAKKAKASTLPTCPYGGRCYRKNPEHFKEFLHPPKQTTDTTSTSDSNDSTKRAKTKTKPCLPDGKNLPPCKYGASCFRKNLLHFAEFSHPTAVVKKVTTGSGSDTDPIDSDDEKDKKKPKGKAEDILKRGMSLVKKYSQMSEAERKELIKQAFEAKQKLQDELKETQDKVKEKEKELEKMQHQVSSGLLLVEGEKEALEGTKTVYFKLMAERNHKEGSAEQTHFRLAESQFYRLLSGTNSHYTIKAVEYVVNPELMAQFKQGKEDLKKMRGEELSYPVLAFHGTKVENITKICETGFKVPGEKGFKHATDTGWYGKGVYFSEFPDYCMGYIKGADKLLLCQVLPGKVFHCKKLIHGAPLSKGCDSHTSPDKKELVIFNSYHILPCYVVHYKIHTGEFKYGTSKEKGKNSKDDDDGDDDDGDDDEDDELSVQDKCDKATAAAKTKVFKTQRMLFTGSFCLTQKEMTDLVVKHGGAIGTPGNFNLCVASLGSVDVPTAKFMKAEEKNIPVVSEEFLYESIINKKLQDPDNYYPSA</sequence>
<accession>A0A8W8MAC7</accession>
<evidence type="ECO:0000259" key="4">
    <source>
        <dbReference type="PROSITE" id="PS50172"/>
    </source>
</evidence>
<keyword evidence="1" id="KW-0808">Transferase</keyword>
<name>A0A8W8MAC7_MAGGI</name>
<dbReference type="Pfam" id="PF00533">
    <property type="entry name" value="BRCT"/>
    <property type="match status" value="1"/>
</dbReference>
<dbReference type="PROSITE" id="PS51059">
    <property type="entry name" value="PARP_CATALYTIC"/>
    <property type="match status" value="1"/>
</dbReference>
<dbReference type="OMA" id="PICETGF"/>
<evidence type="ECO:0000256" key="2">
    <source>
        <dbReference type="SAM" id="Coils"/>
    </source>
</evidence>
<dbReference type="EnsemblMetazoa" id="G32098.1">
    <property type="protein sequence ID" value="G32098.1:cds"/>
    <property type="gene ID" value="G32098"/>
</dbReference>
<feature type="compositionally biased region" description="Low complexity" evidence="3">
    <location>
        <begin position="40"/>
        <end position="50"/>
    </location>
</feature>
<feature type="domain" description="BRCT" evidence="4">
    <location>
        <begin position="444"/>
        <end position="534"/>
    </location>
</feature>
<evidence type="ECO:0000256" key="3">
    <source>
        <dbReference type="SAM" id="MobiDB-lite"/>
    </source>
</evidence>
<dbReference type="GO" id="GO:0005634">
    <property type="term" value="C:nucleus"/>
    <property type="evidence" value="ECO:0007669"/>
    <property type="project" value="TreeGrafter"/>
</dbReference>
<feature type="coiled-coil region" evidence="2">
    <location>
        <begin position="148"/>
        <end position="186"/>
    </location>
</feature>
<dbReference type="InterPro" id="IPR036420">
    <property type="entry name" value="BRCT_dom_sf"/>
</dbReference>
<dbReference type="Pfam" id="PF10283">
    <property type="entry name" value="zf-CCHH"/>
    <property type="match status" value="2"/>
</dbReference>
<dbReference type="SUPFAM" id="SSF56399">
    <property type="entry name" value="ADP-ribosylation"/>
    <property type="match status" value="1"/>
</dbReference>
<feature type="region of interest" description="Disordered" evidence="3">
    <location>
        <begin position="404"/>
        <end position="432"/>
    </location>
</feature>
<dbReference type="Gene3D" id="3.40.50.10190">
    <property type="entry name" value="BRCT domain"/>
    <property type="match status" value="1"/>
</dbReference>
<dbReference type="GO" id="GO:0003950">
    <property type="term" value="F:NAD+ poly-ADP-ribosyltransferase activity"/>
    <property type="evidence" value="ECO:0007669"/>
    <property type="project" value="UniProtKB-UniRule"/>
</dbReference>
<keyword evidence="1" id="KW-0520">NAD</keyword>
<dbReference type="Pfam" id="PF00644">
    <property type="entry name" value="PARP"/>
    <property type="match status" value="1"/>
</dbReference>
<dbReference type="GO" id="GO:0006302">
    <property type="term" value="P:double-strand break repair"/>
    <property type="evidence" value="ECO:0007669"/>
    <property type="project" value="InterPro"/>
</dbReference>
<organism evidence="6 7">
    <name type="scientific">Magallana gigas</name>
    <name type="common">Pacific oyster</name>
    <name type="synonym">Crassostrea gigas</name>
    <dbReference type="NCBI Taxonomy" id="29159"/>
    <lineage>
        <taxon>Eukaryota</taxon>
        <taxon>Metazoa</taxon>
        <taxon>Spiralia</taxon>
        <taxon>Lophotrochozoa</taxon>
        <taxon>Mollusca</taxon>
        <taxon>Bivalvia</taxon>
        <taxon>Autobranchia</taxon>
        <taxon>Pteriomorphia</taxon>
        <taxon>Ostreida</taxon>
        <taxon>Ostreoidea</taxon>
        <taxon>Ostreidae</taxon>
        <taxon>Magallana</taxon>
    </lineage>
</organism>
<dbReference type="OrthoDB" id="10256774at2759"/>
<reference evidence="6" key="1">
    <citation type="submission" date="2022-08" db="UniProtKB">
        <authorList>
            <consortium name="EnsemblMetazoa"/>
        </authorList>
    </citation>
    <scope>IDENTIFICATION</scope>
    <source>
        <strain evidence="6">05x7-T-G4-1.051#20</strain>
    </source>
</reference>
<protein>
    <recommendedName>
        <fullName evidence="1">Poly [ADP-ribose] polymerase</fullName>
        <shortName evidence="1">PARP</shortName>
        <ecNumber evidence="1">2.4.2.-</ecNumber>
    </recommendedName>
</protein>
<feature type="compositionally biased region" description="Acidic residues" evidence="3">
    <location>
        <begin position="414"/>
        <end position="432"/>
    </location>
</feature>
<feature type="compositionally biased region" description="Basic and acidic residues" evidence="3">
    <location>
        <begin position="404"/>
        <end position="413"/>
    </location>
</feature>
<keyword evidence="1" id="KW-0328">Glycosyltransferase</keyword>
<feature type="domain" description="PARP catalytic" evidence="5">
    <location>
        <begin position="195"/>
        <end position="402"/>
    </location>
</feature>
<proteinExistence type="predicted"/>
<evidence type="ECO:0000313" key="6">
    <source>
        <dbReference type="EnsemblMetazoa" id="G32098.1:cds"/>
    </source>
</evidence>
<dbReference type="InterPro" id="IPR001357">
    <property type="entry name" value="BRCT_dom"/>
</dbReference>
<dbReference type="GO" id="GO:0008408">
    <property type="term" value="F:3'-5' exonuclease activity"/>
    <property type="evidence" value="ECO:0007669"/>
    <property type="project" value="InterPro"/>
</dbReference>
<dbReference type="PANTHER" id="PTHR21315">
    <property type="entry name" value="APRATAXIN AND PNK-LIKE FACTOR-RELATED"/>
    <property type="match status" value="1"/>
</dbReference>
<dbReference type="PANTHER" id="PTHR21315:SF3">
    <property type="entry name" value="PARP DOMAIN-CONTAINING PROTEIN"/>
    <property type="match status" value="1"/>
</dbReference>
<dbReference type="AlphaFoldDB" id="A0A8W8MAC7"/>
<feature type="region of interest" description="Disordered" evidence="3">
    <location>
        <begin position="29"/>
        <end position="68"/>
    </location>
</feature>
<dbReference type="InterPro" id="IPR019406">
    <property type="entry name" value="APLF_PBZ"/>
</dbReference>
<dbReference type="InterPro" id="IPR012317">
    <property type="entry name" value="Poly(ADP-ribose)pol_cat_dom"/>
</dbReference>
<dbReference type="SMART" id="SM00292">
    <property type="entry name" value="BRCT"/>
    <property type="match status" value="1"/>
</dbReference>
<evidence type="ECO:0000259" key="5">
    <source>
        <dbReference type="PROSITE" id="PS51059"/>
    </source>
</evidence>
<dbReference type="Proteomes" id="UP000005408">
    <property type="component" value="Unassembled WGS sequence"/>
</dbReference>
<dbReference type="GO" id="GO:0003906">
    <property type="term" value="F:DNA-(apurinic or apyrimidinic site) endonuclease activity"/>
    <property type="evidence" value="ECO:0007669"/>
    <property type="project" value="InterPro"/>
</dbReference>
<keyword evidence="7" id="KW-1185">Reference proteome</keyword>
<dbReference type="InterPro" id="IPR039253">
    <property type="entry name" value="APLF"/>
</dbReference>
<evidence type="ECO:0000313" key="7">
    <source>
        <dbReference type="Proteomes" id="UP000005408"/>
    </source>
</evidence>
<keyword evidence="2" id="KW-0175">Coiled coil</keyword>
<feature type="region of interest" description="Disordered" evidence="3">
    <location>
        <begin position="100"/>
        <end position="127"/>
    </location>
</feature>
<evidence type="ECO:0000256" key="1">
    <source>
        <dbReference type="RuleBase" id="RU362114"/>
    </source>
</evidence>
<dbReference type="GO" id="GO:0035861">
    <property type="term" value="C:site of double-strand break"/>
    <property type="evidence" value="ECO:0007669"/>
    <property type="project" value="TreeGrafter"/>
</dbReference>
<dbReference type="SUPFAM" id="SSF52113">
    <property type="entry name" value="BRCT domain"/>
    <property type="match status" value="1"/>
</dbReference>
<feature type="compositionally biased region" description="Basic and acidic residues" evidence="3">
    <location>
        <begin position="116"/>
        <end position="127"/>
    </location>
</feature>
<dbReference type="EC" id="2.4.2.-" evidence="1"/>